<evidence type="ECO:0000313" key="3">
    <source>
        <dbReference type="Proteomes" id="UP000183700"/>
    </source>
</evidence>
<sequence>MLENLKKDFDKGMPVITYIKKKYGFDSIEEFEKYMEDLKEKAEKYDALAKNKATE</sequence>
<dbReference type="STRING" id="319970.RV00_GL002301"/>
<gene>
    <name evidence="2" type="ORF">RV00_GL002301</name>
</gene>
<reference evidence="2 3" key="1">
    <citation type="submission" date="2014-12" db="EMBL/GenBank/DDBJ databases">
        <title>Draft genome sequences of 29 type strains of Enterococci.</title>
        <authorList>
            <person name="Zhong Z."/>
            <person name="Sun Z."/>
            <person name="Liu W."/>
            <person name="Zhang W."/>
            <person name="Zhang H."/>
        </authorList>
    </citation>
    <scope>NUCLEOTIDE SEQUENCE [LARGE SCALE GENOMIC DNA]</scope>
    <source>
        <strain evidence="2 3">DSM 22802</strain>
    </source>
</reference>
<dbReference type="EMBL" id="JXKM01000004">
    <property type="protein sequence ID" value="OJG36157.1"/>
    <property type="molecule type" value="Genomic_DNA"/>
</dbReference>
<evidence type="ECO:0000256" key="1">
    <source>
        <dbReference type="SAM" id="Coils"/>
    </source>
</evidence>
<accession>A0A1L8SVM8</accession>
<protein>
    <submittedName>
        <fullName evidence="2">Uncharacterized protein</fullName>
    </submittedName>
</protein>
<organism evidence="2 3">
    <name type="scientific">Enterococcus devriesei</name>
    <dbReference type="NCBI Taxonomy" id="319970"/>
    <lineage>
        <taxon>Bacteria</taxon>
        <taxon>Bacillati</taxon>
        <taxon>Bacillota</taxon>
        <taxon>Bacilli</taxon>
        <taxon>Lactobacillales</taxon>
        <taxon>Enterococcaceae</taxon>
        <taxon>Enterococcus</taxon>
    </lineage>
</organism>
<name>A0A1L8SVM8_9ENTE</name>
<keyword evidence="1" id="KW-0175">Coiled coil</keyword>
<dbReference type="AlphaFoldDB" id="A0A1L8SVM8"/>
<dbReference type="RefSeq" id="WP_169818937.1">
    <property type="nucleotide sequence ID" value="NZ_CAURXW010000033.1"/>
</dbReference>
<feature type="coiled-coil region" evidence="1">
    <location>
        <begin position="28"/>
        <end position="55"/>
    </location>
</feature>
<comment type="caution">
    <text evidence="2">The sequence shown here is derived from an EMBL/GenBank/DDBJ whole genome shotgun (WGS) entry which is preliminary data.</text>
</comment>
<proteinExistence type="predicted"/>
<dbReference type="Proteomes" id="UP000183700">
    <property type="component" value="Unassembled WGS sequence"/>
</dbReference>
<keyword evidence="3" id="KW-1185">Reference proteome</keyword>
<evidence type="ECO:0000313" key="2">
    <source>
        <dbReference type="EMBL" id="OJG36157.1"/>
    </source>
</evidence>